<feature type="transmembrane region" description="Helical" evidence="1">
    <location>
        <begin position="68"/>
        <end position="91"/>
    </location>
</feature>
<keyword evidence="1" id="KW-0472">Membrane</keyword>
<name>A0ABZ2L3T7_9BACT</name>
<evidence type="ECO:0000313" key="2">
    <source>
        <dbReference type="EMBL" id="WXB05005.1"/>
    </source>
</evidence>
<feature type="transmembrane region" description="Helical" evidence="1">
    <location>
        <begin position="111"/>
        <end position="138"/>
    </location>
</feature>
<accession>A0ABZ2L3T7</accession>
<sequence length="140" mass="14615">MNTIQQQLLVSGTVLFLLGLLIGFAIPALPNPRMGVTVHLTGVQSGLALWALGLMWQRMALSTGMQRAAEILAILGLYAIFASLLLAALWGTSRATPIAGAGHHASFARETIVTVVVTGGSLAIAIATALVLWGLCAWKP</sequence>
<dbReference type="Proteomes" id="UP001374803">
    <property type="component" value="Chromosome"/>
</dbReference>
<organism evidence="2 3">
    <name type="scientific">Pendulispora rubella</name>
    <dbReference type="NCBI Taxonomy" id="2741070"/>
    <lineage>
        <taxon>Bacteria</taxon>
        <taxon>Pseudomonadati</taxon>
        <taxon>Myxococcota</taxon>
        <taxon>Myxococcia</taxon>
        <taxon>Myxococcales</taxon>
        <taxon>Sorangiineae</taxon>
        <taxon>Pendulisporaceae</taxon>
        <taxon>Pendulispora</taxon>
    </lineage>
</organism>
<reference evidence="2" key="1">
    <citation type="submission" date="2021-12" db="EMBL/GenBank/DDBJ databases">
        <title>Discovery of the Pendulisporaceae a myxobacterial family with distinct sporulation behavior and unique specialized metabolism.</title>
        <authorList>
            <person name="Garcia R."/>
            <person name="Popoff A."/>
            <person name="Bader C.D."/>
            <person name="Loehr J."/>
            <person name="Walesch S."/>
            <person name="Walt C."/>
            <person name="Boldt J."/>
            <person name="Bunk B."/>
            <person name="Haeckl F.J.F.P.J."/>
            <person name="Gunesch A.P."/>
            <person name="Birkelbach J."/>
            <person name="Nuebel U."/>
            <person name="Pietschmann T."/>
            <person name="Bach T."/>
            <person name="Mueller R."/>
        </authorList>
    </citation>
    <scope>NUCLEOTIDE SEQUENCE</scope>
    <source>
        <strain evidence="2">MSr11367</strain>
    </source>
</reference>
<evidence type="ECO:0000256" key="1">
    <source>
        <dbReference type="SAM" id="Phobius"/>
    </source>
</evidence>
<gene>
    <name evidence="2" type="ORF">LVJ94_49945</name>
</gene>
<dbReference type="RefSeq" id="WP_394834648.1">
    <property type="nucleotide sequence ID" value="NZ_CP089929.1"/>
</dbReference>
<keyword evidence="3" id="KW-1185">Reference proteome</keyword>
<proteinExistence type="predicted"/>
<dbReference type="EMBL" id="CP089983">
    <property type="protein sequence ID" value="WXB05005.1"/>
    <property type="molecule type" value="Genomic_DNA"/>
</dbReference>
<evidence type="ECO:0000313" key="3">
    <source>
        <dbReference type="Proteomes" id="UP001374803"/>
    </source>
</evidence>
<feature type="transmembrane region" description="Helical" evidence="1">
    <location>
        <begin position="36"/>
        <end position="56"/>
    </location>
</feature>
<protein>
    <recommendedName>
        <fullName evidence="4">Hydroxylaminobenzene mutase</fullName>
    </recommendedName>
</protein>
<feature type="transmembrane region" description="Helical" evidence="1">
    <location>
        <begin position="7"/>
        <end position="30"/>
    </location>
</feature>
<keyword evidence="1" id="KW-0812">Transmembrane</keyword>
<keyword evidence="1" id="KW-1133">Transmembrane helix</keyword>
<evidence type="ECO:0008006" key="4">
    <source>
        <dbReference type="Google" id="ProtNLM"/>
    </source>
</evidence>